<dbReference type="SUPFAM" id="SSF158457">
    <property type="entry name" value="Orange domain-like"/>
    <property type="match status" value="1"/>
</dbReference>
<name>A0A9Q1BIL1_HOLLE</name>
<organism evidence="3 4">
    <name type="scientific">Holothuria leucospilota</name>
    <name type="common">Black long sea cucumber</name>
    <name type="synonym">Mertensiothuria leucospilota</name>
    <dbReference type="NCBI Taxonomy" id="206669"/>
    <lineage>
        <taxon>Eukaryota</taxon>
        <taxon>Metazoa</taxon>
        <taxon>Echinodermata</taxon>
        <taxon>Eleutherozoa</taxon>
        <taxon>Echinozoa</taxon>
        <taxon>Holothuroidea</taxon>
        <taxon>Aspidochirotacea</taxon>
        <taxon>Aspidochirotida</taxon>
        <taxon>Holothuriidae</taxon>
        <taxon>Holothuria</taxon>
    </lineage>
</organism>
<feature type="region of interest" description="Disordered" evidence="1">
    <location>
        <begin position="27"/>
        <end position="71"/>
    </location>
</feature>
<dbReference type="PROSITE" id="PS51054">
    <property type="entry name" value="ORANGE"/>
    <property type="match status" value="1"/>
</dbReference>
<dbReference type="EMBL" id="JAIZAY010000016">
    <property type="protein sequence ID" value="KAJ8027265.1"/>
    <property type="molecule type" value="Genomic_DNA"/>
</dbReference>
<protein>
    <recommendedName>
        <fullName evidence="2">Orange domain-containing protein</fullName>
    </recommendedName>
</protein>
<dbReference type="AlphaFoldDB" id="A0A9Q1BIL1"/>
<feature type="compositionally biased region" description="Basic residues" evidence="1">
    <location>
        <begin position="42"/>
        <end position="56"/>
    </location>
</feature>
<keyword evidence="4" id="KW-1185">Reference proteome</keyword>
<evidence type="ECO:0000256" key="1">
    <source>
        <dbReference type="SAM" id="MobiDB-lite"/>
    </source>
</evidence>
<sequence length="316" mass="34383">MKSDTSLDEENLLSMAVDYLKMAAATEKVTKRSRHEKEEKWAHRKKRKSRNTKKGSKVKEAPSHASHSNSSTEICWESALEGYVTGYKDCSQEAVRYLLEEEGLTPTDQIVIGLQNHLRDNEVGIDNNNRKSVESLVGQTLVCFNSSSAEATASPSSTSQQLPPIHELMSTSLSAFPTSSSCTNSLPQGSMTALTLATPGKQMEPLTVDTNQEYELPSPLQRGAEAAKKSKESLLTIAHTQPTISTPVYTHSLGHQVTPVTITAPMAPMAMSCATQRLGLEKAMATSLNTVGGQAYGFNLNYAAPYVYAWVKPAQQ</sequence>
<dbReference type="GO" id="GO:0006355">
    <property type="term" value="P:regulation of DNA-templated transcription"/>
    <property type="evidence" value="ECO:0007669"/>
    <property type="project" value="InterPro"/>
</dbReference>
<proteinExistence type="predicted"/>
<dbReference type="Proteomes" id="UP001152320">
    <property type="component" value="Chromosome 16"/>
</dbReference>
<accession>A0A9Q1BIL1</accession>
<dbReference type="Gene3D" id="6.10.250.980">
    <property type="match status" value="1"/>
</dbReference>
<evidence type="ECO:0000313" key="4">
    <source>
        <dbReference type="Proteomes" id="UP001152320"/>
    </source>
</evidence>
<feature type="domain" description="Orange" evidence="2">
    <location>
        <begin position="83"/>
        <end position="118"/>
    </location>
</feature>
<dbReference type="GO" id="GO:0003677">
    <property type="term" value="F:DNA binding"/>
    <property type="evidence" value="ECO:0007669"/>
    <property type="project" value="InterPro"/>
</dbReference>
<reference evidence="3" key="1">
    <citation type="submission" date="2021-10" db="EMBL/GenBank/DDBJ databases">
        <title>Tropical sea cucumber genome reveals ecological adaptation and Cuvierian tubules defense mechanism.</title>
        <authorList>
            <person name="Chen T."/>
        </authorList>
    </citation>
    <scope>NUCLEOTIDE SEQUENCE</scope>
    <source>
        <strain evidence="3">Nanhai2018</strain>
        <tissue evidence="3">Muscle</tissue>
    </source>
</reference>
<comment type="caution">
    <text evidence="3">The sequence shown here is derived from an EMBL/GenBank/DDBJ whole genome shotgun (WGS) entry which is preliminary data.</text>
</comment>
<dbReference type="InterPro" id="IPR003650">
    <property type="entry name" value="Orange_dom"/>
</dbReference>
<evidence type="ECO:0000259" key="2">
    <source>
        <dbReference type="PROSITE" id="PS51054"/>
    </source>
</evidence>
<dbReference type="OrthoDB" id="7693256at2759"/>
<gene>
    <name evidence="3" type="ORF">HOLleu_32366</name>
</gene>
<evidence type="ECO:0000313" key="3">
    <source>
        <dbReference type="EMBL" id="KAJ8027265.1"/>
    </source>
</evidence>